<evidence type="ECO:0000256" key="3">
    <source>
        <dbReference type="ARBA" id="ARBA00022723"/>
    </source>
</evidence>
<comment type="caution">
    <text evidence="9">Lacks conserved residue(s) required for the propagation of feature annotation.</text>
</comment>
<evidence type="ECO:0000259" key="11">
    <source>
        <dbReference type="PROSITE" id="PS50287"/>
    </source>
</evidence>
<dbReference type="AlphaFoldDB" id="A0A8C9S0L3"/>
<dbReference type="Proteomes" id="UP000694397">
    <property type="component" value="Chromosome 5"/>
</dbReference>
<evidence type="ECO:0000313" key="13">
    <source>
        <dbReference type="Proteomes" id="UP000694397"/>
    </source>
</evidence>
<sequence length="418" mass="45342">METNTASVICQQLDCGKSRTVSNTESRLKGAPNWLDIVKCRPHDSTLCQCPSSPWGKNKCDDGEVALITCEQKNVALKGTATQSSQYDSYGAAGNAIDGNRNTKYTDGSCTHTKQDSKPWWRLDLQDVFTVTSVTITNRGDCCSERINGAEIRVGNSLDDNGNQNPLCAVVPSIAAGQSSSFQCNWTMGRYVNVVLPKPGILTLCEVEVNGHDSSGYLPLRLQGGNTMCSGRVELWYEGSWGTICDDLWDINDAQVVCRQLGCGTALKAHGNAAFGRGNGPIWLNEVKCWGSELHLWDCPHSLQDHRTSCSHKEDAGVTCEALYQGGLTPLHEAIYEEIEYNLTRGETYRNPRKGSVLSEDVPSGYEDVEDSEGDPLSGTDGKKEYYDDAFPLEKSAGGLSGGFLLAAAGHTMVSLIS</sequence>
<dbReference type="InterPro" id="IPR006585">
    <property type="entry name" value="FTP1"/>
</dbReference>
<dbReference type="GO" id="GO:0005615">
    <property type="term" value="C:extracellular space"/>
    <property type="evidence" value="ECO:0007669"/>
    <property type="project" value="TreeGrafter"/>
</dbReference>
<dbReference type="Gene3D" id="2.60.120.260">
    <property type="entry name" value="Galactose-binding domain-like"/>
    <property type="match status" value="1"/>
</dbReference>
<dbReference type="SMART" id="SM00607">
    <property type="entry name" value="FTP"/>
    <property type="match status" value="1"/>
</dbReference>
<dbReference type="GO" id="GO:0046872">
    <property type="term" value="F:metal ion binding"/>
    <property type="evidence" value="ECO:0007669"/>
    <property type="project" value="UniProtKB-KW"/>
</dbReference>
<dbReference type="PROSITE" id="PS00420">
    <property type="entry name" value="SRCR_1"/>
    <property type="match status" value="1"/>
</dbReference>
<evidence type="ECO:0000256" key="7">
    <source>
        <dbReference type="ARBA" id="ARBA00023157"/>
    </source>
</evidence>
<dbReference type="PANTHER" id="PTHR48071">
    <property type="entry name" value="SRCR DOMAIN-CONTAINING PROTEIN"/>
    <property type="match status" value="1"/>
</dbReference>
<organism evidence="12 13">
    <name type="scientific">Scleropages formosus</name>
    <name type="common">Asian bonytongue</name>
    <name type="synonym">Osteoglossum formosum</name>
    <dbReference type="NCBI Taxonomy" id="113540"/>
    <lineage>
        <taxon>Eukaryota</taxon>
        <taxon>Metazoa</taxon>
        <taxon>Chordata</taxon>
        <taxon>Craniata</taxon>
        <taxon>Vertebrata</taxon>
        <taxon>Euteleostomi</taxon>
        <taxon>Actinopterygii</taxon>
        <taxon>Neopterygii</taxon>
        <taxon>Teleostei</taxon>
        <taxon>Osteoglossocephala</taxon>
        <taxon>Osteoglossomorpha</taxon>
        <taxon>Osteoglossiformes</taxon>
        <taxon>Osteoglossidae</taxon>
        <taxon>Scleropages</taxon>
    </lineage>
</organism>
<dbReference type="InterPro" id="IPR008979">
    <property type="entry name" value="Galactose-bd-like_sf"/>
</dbReference>
<keyword evidence="7 9" id="KW-1015">Disulfide bond</keyword>
<dbReference type="OrthoDB" id="547680at2759"/>
<evidence type="ECO:0000256" key="8">
    <source>
        <dbReference type="ARBA" id="ARBA00023180"/>
    </source>
</evidence>
<dbReference type="Ensembl" id="ENSSFOT00015026617.2">
    <property type="protein sequence ID" value="ENSSFOP00015026323.2"/>
    <property type="gene ID" value="ENSSFOG00015030329.1"/>
</dbReference>
<dbReference type="Pfam" id="PF22633">
    <property type="entry name" value="F5_F8_type_C_2"/>
    <property type="match status" value="1"/>
</dbReference>
<dbReference type="SMART" id="SM00202">
    <property type="entry name" value="SR"/>
    <property type="match status" value="1"/>
</dbReference>
<keyword evidence="3" id="KW-0479">Metal-binding</keyword>
<dbReference type="SUPFAM" id="SSF56487">
    <property type="entry name" value="SRCR-like"/>
    <property type="match status" value="2"/>
</dbReference>
<reference evidence="12" key="2">
    <citation type="submission" date="2025-08" db="UniProtKB">
        <authorList>
            <consortium name="Ensembl"/>
        </authorList>
    </citation>
    <scope>IDENTIFICATION</scope>
</reference>
<protein>
    <recommendedName>
        <fullName evidence="11">SRCR domain-containing protein</fullName>
    </recommendedName>
</protein>
<dbReference type="InterPro" id="IPR036772">
    <property type="entry name" value="SRCR-like_dom_sf"/>
</dbReference>
<dbReference type="Pfam" id="PF00530">
    <property type="entry name" value="SRCR"/>
    <property type="match status" value="2"/>
</dbReference>
<evidence type="ECO:0000313" key="12">
    <source>
        <dbReference type="Ensembl" id="ENSSFOP00015026323.2"/>
    </source>
</evidence>
<proteinExistence type="predicted"/>
<keyword evidence="5" id="KW-0677">Repeat</keyword>
<evidence type="ECO:0000256" key="4">
    <source>
        <dbReference type="ARBA" id="ARBA00022729"/>
    </source>
</evidence>
<dbReference type="GeneTree" id="ENSGT00940000163299"/>
<dbReference type="PANTHER" id="PTHR48071:SF15">
    <property type="entry name" value="SRCR DOMAIN-CONTAINING PROTEIN"/>
    <property type="match status" value="1"/>
</dbReference>
<dbReference type="PRINTS" id="PR00258">
    <property type="entry name" value="SPERACTRCPTR"/>
</dbReference>
<keyword evidence="2" id="KW-0964">Secreted</keyword>
<keyword evidence="8" id="KW-0325">Glycoprotein</keyword>
<comment type="subcellular location">
    <subcellularLocation>
        <location evidence="1">Secreted</location>
    </subcellularLocation>
</comment>
<evidence type="ECO:0000256" key="1">
    <source>
        <dbReference type="ARBA" id="ARBA00004613"/>
    </source>
</evidence>
<dbReference type="Gene3D" id="3.10.250.10">
    <property type="entry name" value="SRCR-like domain"/>
    <property type="match status" value="2"/>
</dbReference>
<dbReference type="GO" id="GO:0004252">
    <property type="term" value="F:serine-type endopeptidase activity"/>
    <property type="evidence" value="ECO:0007669"/>
    <property type="project" value="TreeGrafter"/>
</dbReference>
<dbReference type="FunFam" id="3.10.250.10:FF:000009">
    <property type="entry name" value="WC1"/>
    <property type="match status" value="1"/>
</dbReference>
<feature type="domain" description="SRCR" evidence="11">
    <location>
        <begin position="1"/>
        <end position="71"/>
    </location>
</feature>
<keyword evidence="13" id="KW-1185">Reference proteome</keyword>
<dbReference type="InterPro" id="IPR001190">
    <property type="entry name" value="SRCR"/>
</dbReference>
<feature type="region of interest" description="Disordered" evidence="10">
    <location>
        <begin position="350"/>
        <end position="383"/>
    </location>
</feature>
<dbReference type="SUPFAM" id="SSF49785">
    <property type="entry name" value="Galactose-binding domain-like"/>
    <property type="match status" value="1"/>
</dbReference>
<evidence type="ECO:0000256" key="6">
    <source>
        <dbReference type="ARBA" id="ARBA00022837"/>
    </source>
</evidence>
<name>A0A8C9S0L3_SCLFO</name>
<evidence type="ECO:0000256" key="2">
    <source>
        <dbReference type="ARBA" id="ARBA00022525"/>
    </source>
</evidence>
<dbReference type="PROSITE" id="PS50287">
    <property type="entry name" value="SRCR_2"/>
    <property type="match status" value="2"/>
</dbReference>
<feature type="disulfide bond" evidence="9">
    <location>
        <begin position="289"/>
        <end position="299"/>
    </location>
</feature>
<keyword evidence="4" id="KW-0732">Signal</keyword>
<keyword evidence="6" id="KW-0106">Calcium</keyword>
<dbReference type="GO" id="GO:0031638">
    <property type="term" value="P:zymogen activation"/>
    <property type="evidence" value="ECO:0007669"/>
    <property type="project" value="TreeGrafter"/>
</dbReference>
<reference evidence="12 13" key="1">
    <citation type="submission" date="2019-04" db="EMBL/GenBank/DDBJ databases">
        <authorList>
            <consortium name="Wellcome Sanger Institute Data Sharing"/>
        </authorList>
    </citation>
    <scope>NUCLEOTIDE SEQUENCE [LARGE SCALE GENOMIC DNA]</scope>
</reference>
<evidence type="ECO:0000256" key="9">
    <source>
        <dbReference type="PROSITE-ProRule" id="PRU00196"/>
    </source>
</evidence>
<evidence type="ECO:0000256" key="10">
    <source>
        <dbReference type="SAM" id="MobiDB-lite"/>
    </source>
</evidence>
<reference evidence="12" key="3">
    <citation type="submission" date="2025-09" db="UniProtKB">
        <authorList>
            <consortium name="Ensembl"/>
        </authorList>
    </citation>
    <scope>IDENTIFICATION</scope>
</reference>
<dbReference type="GO" id="GO:0005886">
    <property type="term" value="C:plasma membrane"/>
    <property type="evidence" value="ECO:0007669"/>
    <property type="project" value="TreeGrafter"/>
</dbReference>
<evidence type="ECO:0000256" key="5">
    <source>
        <dbReference type="ARBA" id="ARBA00022737"/>
    </source>
</evidence>
<feature type="disulfide bond" evidence="9">
    <location>
        <begin position="40"/>
        <end position="50"/>
    </location>
</feature>
<accession>A0A8C9S0L3</accession>
<feature type="domain" description="SRCR" evidence="11">
    <location>
        <begin position="220"/>
        <end position="321"/>
    </location>
</feature>